<dbReference type="EMBL" id="CP000532">
    <property type="protein sequence ID" value="ABM39901.1"/>
    <property type="molecule type" value="Genomic_DNA"/>
</dbReference>
<protein>
    <recommendedName>
        <fullName evidence="4">Transmembrane protein</fullName>
    </recommendedName>
</protein>
<evidence type="ECO:0008006" key="4">
    <source>
        <dbReference type="Google" id="ProtNLM"/>
    </source>
</evidence>
<dbReference type="RefSeq" id="WP_011798272.1">
    <property type="nucleotide sequence ID" value="NC_008759.1"/>
</dbReference>
<evidence type="ECO:0000256" key="1">
    <source>
        <dbReference type="SAM" id="Phobius"/>
    </source>
</evidence>
<evidence type="ECO:0000313" key="3">
    <source>
        <dbReference type="Proteomes" id="UP000000644"/>
    </source>
</evidence>
<keyword evidence="3" id="KW-1185">Reference proteome</keyword>
<name>A1VW73_POLNA</name>
<dbReference type="AlphaFoldDB" id="A1VW73"/>
<dbReference type="HOGENOM" id="CLU_2247560_0_0_4"/>
<dbReference type="Proteomes" id="UP000000644">
    <property type="component" value="Plasmid pPNAP03"/>
</dbReference>
<geneLocation type="plasmid" evidence="2 3">
    <name>pPNAP03</name>
</geneLocation>
<sequence length="104" mass="11702">MSDKDKSPKDPTEEGERVLRTFAKISDPSNAHLFKADAARKAFEKVELPSKDEEEELAQVRKQLDAAIRVLQHRERRMTKIVRGLALGGLASFVLAVLAMVLMR</sequence>
<keyword evidence="1" id="KW-0472">Membrane</keyword>
<keyword evidence="2" id="KW-0614">Plasmid</keyword>
<dbReference type="OrthoDB" id="9988250at2"/>
<feature type="transmembrane region" description="Helical" evidence="1">
    <location>
        <begin position="81"/>
        <end position="103"/>
    </location>
</feature>
<evidence type="ECO:0000313" key="2">
    <source>
        <dbReference type="EMBL" id="ABM39901.1"/>
    </source>
</evidence>
<accession>A1VW73</accession>
<keyword evidence="1" id="KW-1133">Transmembrane helix</keyword>
<keyword evidence="1" id="KW-0812">Transmembrane</keyword>
<organism evidence="2 3">
    <name type="scientific">Polaromonas naphthalenivorans (strain CJ2)</name>
    <dbReference type="NCBI Taxonomy" id="365044"/>
    <lineage>
        <taxon>Bacteria</taxon>
        <taxon>Pseudomonadati</taxon>
        <taxon>Pseudomonadota</taxon>
        <taxon>Betaproteobacteria</taxon>
        <taxon>Burkholderiales</taxon>
        <taxon>Comamonadaceae</taxon>
        <taxon>Polaromonas</taxon>
    </lineage>
</organism>
<dbReference type="KEGG" id="pna:Pnap_4836"/>
<gene>
    <name evidence="2" type="ordered locus">Pnap_4836</name>
</gene>
<reference evidence="3" key="1">
    <citation type="journal article" date="2009" name="Environ. Microbiol.">
        <title>The genome of Polaromonas naphthalenivorans strain CJ2, isolated from coal tar-contaminated sediment, reveals physiological and metabolic versatility and evolution through extensive horizontal gene transfer.</title>
        <authorList>
            <person name="Yagi J.M."/>
            <person name="Sims D."/>
            <person name="Brettin T."/>
            <person name="Bruce D."/>
            <person name="Madsen E.L."/>
        </authorList>
    </citation>
    <scope>NUCLEOTIDE SEQUENCE [LARGE SCALE GENOMIC DNA]</scope>
    <source>
        <strain evidence="3">CJ2</strain>
        <plasmid evidence="3">Plasmid pPNAP03</plasmid>
    </source>
</reference>
<proteinExistence type="predicted"/>